<dbReference type="EMBL" id="CP054492">
    <property type="protein sequence ID" value="QOY53026.1"/>
    <property type="molecule type" value="Genomic_DNA"/>
</dbReference>
<name>A0A7S7LX10_9BACT</name>
<gene>
    <name evidence="1" type="ORF">HUE88_04915</name>
</gene>
<evidence type="ECO:0000313" key="1">
    <source>
        <dbReference type="EMBL" id="QOY53026.1"/>
    </source>
</evidence>
<dbReference type="KEGG" id="sbal:HUE88_04915"/>
<reference evidence="1 2" key="1">
    <citation type="submission" date="2020-05" db="EMBL/GenBank/DDBJ databases">
        <title>Sulfurimonas marisnigri, sp. nov., and Sulfurimonas baltica, sp. nov., manganese oxide reducing chemolithoautotrophs of the class Epsilonproteobacteria isolated from the pelagic redoxclines of the Black and Baltic Seas and emended description of the genus Sulfurimonas.</title>
        <authorList>
            <person name="Henkel J.V."/>
            <person name="Laudan C."/>
            <person name="Werner J."/>
            <person name="Neu T."/>
            <person name="Plewe S."/>
            <person name="Sproer C."/>
            <person name="Bunk B."/>
            <person name="Schulz-Vogt H.N."/>
        </authorList>
    </citation>
    <scope>NUCLEOTIDE SEQUENCE [LARGE SCALE GENOMIC DNA]</scope>
    <source>
        <strain evidence="1 2">GD2</strain>
    </source>
</reference>
<accession>A0A7S7LX10</accession>
<keyword evidence="2" id="KW-1185">Reference proteome</keyword>
<organism evidence="1 2">
    <name type="scientific">Candidatus Sulfurimonas baltica</name>
    <dbReference type="NCBI Taxonomy" id="2740404"/>
    <lineage>
        <taxon>Bacteria</taxon>
        <taxon>Pseudomonadati</taxon>
        <taxon>Campylobacterota</taxon>
        <taxon>Epsilonproteobacteria</taxon>
        <taxon>Campylobacterales</taxon>
        <taxon>Sulfurimonadaceae</taxon>
        <taxon>Sulfurimonas</taxon>
    </lineage>
</organism>
<evidence type="ECO:0000313" key="2">
    <source>
        <dbReference type="Proteomes" id="UP000593994"/>
    </source>
</evidence>
<proteinExistence type="predicted"/>
<dbReference type="Proteomes" id="UP000593994">
    <property type="component" value="Chromosome"/>
</dbReference>
<evidence type="ECO:0008006" key="3">
    <source>
        <dbReference type="Google" id="ProtNLM"/>
    </source>
</evidence>
<dbReference type="RefSeq" id="WP_194371681.1">
    <property type="nucleotide sequence ID" value="NZ_CP054492.1"/>
</dbReference>
<dbReference type="AlphaFoldDB" id="A0A7S7LX10"/>
<protein>
    <recommendedName>
        <fullName evidence="3">Restriction endonuclease</fullName>
    </recommendedName>
</protein>
<sequence>MIEAELNNKIPKLERWEDILSSNVFGLLELIDNKYLLKIVANAKNIHGRIILYDFKERKIKKVELWKKFLTGYEPDIIVTLDNDDFFIIEVKYFSHEHNKKERKSEDDKKSTAEDEKSGQLATYLNLEVENKKSDFIIYLTADYQSLKRIDNSKEKINSKKCLDNIYHIHWDDVNEYLIHQVEHLEGTEKKIVNKIIEYLNFKGFTYWNGFKYKDEYQKLDINIGEFCG</sequence>